<protein>
    <submittedName>
        <fullName evidence="2">Uncharacterized protein</fullName>
    </submittedName>
</protein>
<feature type="region of interest" description="Disordered" evidence="1">
    <location>
        <begin position="1"/>
        <end position="20"/>
    </location>
</feature>
<dbReference type="Proteomes" id="UP000184287">
    <property type="component" value="Unassembled WGS sequence"/>
</dbReference>
<keyword evidence="3" id="KW-1185">Reference proteome</keyword>
<accession>A0A1M4ZT08</accession>
<evidence type="ECO:0000313" key="3">
    <source>
        <dbReference type="Proteomes" id="UP000184287"/>
    </source>
</evidence>
<gene>
    <name evidence="2" type="ORF">SAMN04488522_102446</name>
</gene>
<evidence type="ECO:0000256" key="1">
    <source>
        <dbReference type="SAM" id="MobiDB-lite"/>
    </source>
</evidence>
<feature type="compositionally biased region" description="Polar residues" evidence="1">
    <location>
        <begin position="1"/>
        <end position="14"/>
    </location>
</feature>
<name>A0A1M4ZT08_9SPHI</name>
<dbReference type="OrthoDB" id="773134at2"/>
<organism evidence="2 3">
    <name type="scientific">Pedobacter caeni</name>
    <dbReference type="NCBI Taxonomy" id="288992"/>
    <lineage>
        <taxon>Bacteria</taxon>
        <taxon>Pseudomonadati</taxon>
        <taxon>Bacteroidota</taxon>
        <taxon>Sphingobacteriia</taxon>
        <taxon>Sphingobacteriales</taxon>
        <taxon>Sphingobacteriaceae</taxon>
        <taxon>Pedobacter</taxon>
    </lineage>
</organism>
<dbReference type="RefSeq" id="WP_073230372.1">
    <property type="nucleotide sequence ID" value="NZ_FQUQ01000002.1"/>
</dbReference>
<sequence>MLKNNSKPQNNQKLNRTDLKNVMGGGGPINHCPEACFFDENLPGGSSCIEPLECRFYPCERGGTMTCQ</sequence>
<dbReference type="STRING" id="288992.SAMN04488522_102446"/>
<reference evidence="3" key="1">
    <citation type="submission" date="2016-11" db="EMBL/GenBank/DDBJ databases">
        <authorList>
            <person name="Varghese N."/>
            <person name="Submissions S."/>
        </authorList>
    </citation>
    <scope>NUCLEOTIDE SEQUENCE [LARGE SCALE GENOMIC DNA]</scope>
    <source>
        <strain evidence="3">DSM 16990</strain>
    </source>
</reference>
<dbReference type="EMBL" id="FQUQ01000002">
    <property type="protein sequence ID" value="SHF21075.1"/>
    <property type="molecule type" value="Genomic_DNA"/>
</dbReference>
<dbReference type="AlphaFoldDB" id="A0A1M4ZT08"/>
<proteinExistence type="predicted"/>
<evidence type="ECO:0000313" key="2">
    <source>
        <dbReference type="EMBL" id="SHF21075.1"/>
    </source>
</evidence>